<evidence type="ECO:0000313" key="2">
    <source>
        <dbReference type="EMBL" id="ROV58288.1"/>
    </source>
</evidence>
<dbReference type="PANTHER" id="PTHR33121">
    <property type="entry name" value="CYCLIC DI-GMP PHOSPHODIESTERASE PDEF"/>
    <property type="match status" value="1"/>
</dbReference>
<dbReference type="PROSITE" id="PS50883">
    <property type="entry name" value="EAL"/>
    <property type="match status" value="1"/>
</dbReference>
<evidence type="ECO:0000259" key="1">
    <source>
        <dbReference type="PROSITE" id="PS50883"/>
    </source>
</evidence>
<dbReference type="Pfam" id="PF00563">
    <property type="entry name" value="EAL"/>
    <property type="match status" value="1"/>
</dbReference>
<gene>
    <name evidence="2" type="ORF">EGH82_19120</name>
</gene>
<dbReference type="InterPro" id="IPR035919">
    <property type="entry name" value="EAL_sf"/>
</dbReference>
<proteinExistence type="predicted"/>
<dbReference type="SMART" id="SM00052">
    <property type="entry name" value="EAL"/>
    <property type="match status" value="1"/>
</dbReference>
<sequence>MLLSTQTQFQSRVHCNDNLEHTAHYKQFHLRSVYQAIFDRDLQVIGVEALVRITNENQQCIRPDMFFDSQNIDLEDKINVERLSRVIHIRNFANSIHRDKQLFLNVLPSAGEFFALEDIRVDLLSRRIKELDLSANQIVMEVVEQDANDERCLKNAMKRLSDVGFQIAIDDFGMQASNHQRVEEIKPNILKIDRSLLLAYMEGNLEPLLNGLDLAKRVDAKVVVEGIETAEQLEAMKLLNVDFYQGYYLAMPQRLEMVNLHTIAS</sequence>
<dbReference type="InterPro" id="IPR001633">
    <property type="entry name" value="EAL_dom"/>
</dbReference>
<dbReference type="Gene3D" id="3.20.20.450">
    <property type="entry name" value="EAL domain"/>
    <property type="match status" value="1"/>
</dbReference>
<dbReference type="RefSeq" id="WP_123783269.1">
    <property type="nucleotide sequence ID" value="NZ_RKIK01000084.1"/>
</dbReference>
<dbReference type="SUPFAM" id="SSF141868">
    <property type="entry name" value="EAL domain-like"/>
    <property type="match status" value="1"/>
</dbReference>
<dbReference type="AlphaFoldDB" id="A0A3N3DVT0"/>
<evidence type="ECO:0000313" key="3">
    <source>
        <dbReference type="Proteomes" id="UP000278792"/>
    </source>
</evidence>
<reference evidence="2 3" key="1">
    <citation type="submission" date="2018-11" db="EMBL/GenBank/DDBJ databases">
        <title>Vibrio ponticus strain CAIM 1751 pathogenic for the snapper Lutjanus guttatus.</title>
        <authorList>
            <person name="Soto-Rodriguez S."/>
            <person name="Lozano-Olvera R."/>
            <person name="Gomez-Gil B."/>
        </authorList>
    </citation>
    <scope>NUCLEOTIDE SEQUENCE [LARGE SCALE GENOMIC DNA]</scope>
    <source>
        <strain evidence="2 3">CAIM 1751</strain>
    </source>
</reference>
<organism evidence="2 3">
    <name type="scientific">Vibrio ponticus</name>
    <dbReference type="NCBI Taxonomy" id="265668"/>
    <lineage>
        <taxon>Bacteria</taxon>
        <taxon>Pseudomonadati</taxon>
        <taxon>Pseudomonadota</taxon>
        <taxon>Gammaproteobacteria</taxon>
        <taxon>Vibrionales</taxon>
        <taxon>Vibrionaceae</taxon>
        <taxon>Vibrio</taxon>
    </lineage>
</organism>
<dbReference type="PANTHER" id="PTHR33121:SF76">
    <property type="entry name" value="SIGNALING PROTEIN"/>
    <property type="match status" value="1"/>
</dbReference>
<dbReference type="GO" id="GO:0071111">
    <property type="term" value="F:cyclic-guanylate-specific phosphodiesterase activity"/>
    <property type="evidence" value="ECO:0007669"/>
    <property type="project" value="InterPro"/>
</dbReference>
<dbReference type="EMBL" id="RKIK01000084">
    <property type="protein sequence ID" value="ROV58288.1"/>
    <property type="molecule type" value="Genomic_DNA"/>
</dbReference>
<dbReference type="Proteomes" id="UP000278792">
    <property type="component" value="Unassembled WGS sequence"/>
</dbReference>
<feature type="domain" description="EAL" evidence="1">
    <location>
        <begin position="12"/>
        <end position="265"/>
    </location>
</feature>
<name>A0A3N3DVT0_9VIBR</name>
<comment type="caution">
    <text evidence="2">The sequence shown here is derived from an EMBL/GenBank/DDBJ whole genome shotgun (WGS) entry which is preliminary data.</text>
</comment>
<dbReference type="InterPro" id="IPR050706">
    <property type="entry name" value="Cyclic-di-GMP_PDE-like"/>
</dbReference>
<protein>
    <submittedName>
        <fullName evidence="2">EAL domain-containing protein</fullName>
    </submittedName>
</protein>
<accession>A0A3N3DVT0</accession>
<dbReference type="CDD" id="cd01948">
    <property type="entry name" value="EAL"/>
    <property type="match status" value="1"/>
</dbReference>